<dbReference type="RefSeq" id="WP_263050193.1">
    <property type="nucleotide sequence ID" value="NZ_CP106735.1"/>
</dbReference>
<dbReference type="Pfam" id="PF00072">
    <property type="entry name" value="Response_reg"/>
    <property type="match status" value="1"/>
</dbReference>
<dbReference type="CDD" id="cd17534">
    <property type="entry name" value="REC_DC-like"/>
    <property type="match status" value="1"/>
</dbReference>
<keyword evidence="2" id="KW-0238">DNA-binding</keyword>
<dbReference type="PROSITE" id="PS01124">
    <property type="entry name" value="HTH_ARAC_FAMILY_2"/>
    <property type="match status" value="1"/>
</dbReference>
<dbReference type="InterPro" id="IPR001789">
    <property type="entry name" value="Sig_transdc_resp-reg_receiver"/>
</dbReference>
<evidence type="ECO:0000256" key="1">
    <source>
        <dbReference type="ARBA" id="ARBA00023015"/>
    </source>
</evidence>
<name>A0ABY6D057_9BACT</name>
<gene>
    <name evidence="7" type="ORF">N7E81_13890</name>
</gene>
<keyword evidence="4" id="KW-0597">Phosphoprotein</keyword>
<dbReference type="Gene3D" id="3.40.50.2300">
    <property type="match status" value="1"/>
</dbReference>
<dbReference type="PANTHER" id="PTHR43280">
    <property type="entry name" value="ARAC-FAMILY TRANSCRIPTIONAL REGULATOR"/>
    <property type="match status" value="1"/>
</dbReference>
<dbReference type="Gene3D" id="1.10.10.60">
    <property type="entry name" value="Homeodomain-like"/>
    <property type="match status" value="1"/>
</dbReference>
<dbReference type="PANTHER" id="PTHR43280:SF2">
    <property type="entry name" value="HTH-TYPE TRANSCRIPTIONAL REGULATOR EXSA"/>
    <property type="match status" value="1"/>
</dbReference>
<accession>A0ABY6D057</accession>
<dbReference type="Proteomes" id="UP001062165">
    <property type="component" value="Chromosome"/>
</dbReference>
<feature type="domain" description="HTH araC/xylS-type" evidence="5">
    <location>
        <begin position="139"/>
        <end position="241"/>
    </location>
</feature>
<protein>
    <submittedName>
        <fullName evidence="7">Response regulator</fullName>
    </submittedName>
</protein>
<keyword evidence="8" id="KW-1185">Reference proteome</keyword>
<evidence type="ECO:0000313" key="7">
    <source>
        <dbReference type="EMBL" id="UXX78448.1"/>
    </source>
</evidence>
<evidence type="ECO:0000256" key="4">
    <source>
        <dbReference type="PROSITE-ProRule" id="PRU00169"/>
    </source>
</evidence>
<dbReference type="SMART" id="SM00448">
    <property type="entry name" value="REC"/>
    <property type="match status" value="1"/>
</dbReference>
<dbReference type="SMART" id="SM00342">
    <property type="entry name" value="HTH_ARAC"/>
    <property type="match status" value="1"/>
</dbReference>
<sequence>MNKFRVYVVEDELLIARALEIAIEESGYEYVGGTDNAGEAIKDIIEIQPDIVLLDITIAGEKDGIALAHEINKISQTPFLFVTSHTTDQFLMRVNETHPAGFISKPFNESDIKANIMIAMNNHEDRLAKQAPPVLSYDEKILGLLRENIVQHLEKEDISVESLAETVSMSESTLRRFLKKMIDQSPGNFIREVRLEVAYELLKNKQEKSISQVANQVGFQNVNHFSQLFEKKYGLRASSML</sequence>
<keyword evidence="1" id="KW-0805">Transcription regulation</keyword>
<evidence type="ECO:0000256" key="3">
    <source>
        <dbReference type="ARBA" id="ARBA00023163"/>
    </source>
</evidence>
<feature type="modified residue" description="4-aspartylphosphate" evidence="4">
    <location>
        <position position="55"/>
    </location>
</feature>
<evidence type="ECO:0000259" key="6">
    <source>
        <dbReference type="PROSITE" id="PS50110"/>
    </source>
</evidence>
<dbReference type="InterPro" id="IPR011006">
    <property type="entry name" value="CheY-like_superfamily"/>
</dbReference>
<dbReference type="EMBL" id="CP106735">
    <property type="protein sequence ID" value="UXX78448.1"/>
    <property type="molecule type" value="Genomic_DNA"/>
</dbReference>
<feature type="domain" description="Response regulatory" evidence="6">
    <location>
        <begin position="5"/>
        <end position="120"/>
    </location>
</feature>
<keyword evidence="3" id="KW-0804">Transcription</keyword>
<evidence type="ECO:0000256" key="2">
    <source>
        <dbReference type="ARBA" id="ARBA00023125"/>
    </source>
</evidence>
<evidence type="ECO:0000259" key="5">
    <source>
        <dbReference type="PROSITE" id="PS01124"/>
    </source>
</evidence>
<organism evidence="7 8">
    <name type="scientific">Reichenbachiella carrageenanivorans</name>
    <dbReference type="NCBI Taxonomy" id="2979869"/>
    <lineage>
        <taxon>Bacteria</taxon>
        <taxon>Pseudomonadati</taxon>
        <taxon>Bacteroidota</taxon>
        <taxon>Cytophagia</taxon>
        <taxon>Cytophagales</taxon>
        <taxon>Reichenbachiellaceae</taxon>
        <taxon>Reichenbachiella</taxon>
    </lineage>
</organism>
<evidence type="ECO:0000313" key="8">
    <source>
        <dbReference type="Proteomes" id="UP001062165"/>
    </source>
</evidence>
<dbReference type="InterPro" id="IPR018060">
    <property type="entry name" value="HTH_AraC"/>
</dbReference>
<dbReference type="SUPFAM" id="SSF46689">
    <property type="entry name" value="Homeodomain-like"/>
    <property type="match status" value="1"/>
</dbReference>
<proteinExistence type="predicted"/>
<dbReference type="Pfam" id="PF12833">
    <property type="entry name" value="HTH_18"/>
    <property type="match status" value="1"/>
</dbReference>
<reference evidence="7" key="1">
    <citation type="submission" date="2022-10" db="EMBL/GenBank/DDBJ databases">
        <title>Comparative genomics and taxonomic characterization of three novel marine species of genus Reichenbachiella exhibiting antioxidant and polysaccharide degradation activities.</title>
        <authorList>
            <person name="Muhammad N."/>
            <person name="Lee Y.-J."/>
            <person name="Ko J."/>
            <person name="Kim S.-G."/>
        </authorList>
    </citation>
    <scope>NUCLEOTIDE SEQUENCE</scope>
    <source>
        <strain evidence="7">Wsw4-B4</strain>
    </source>
</reference>
<dbReference type="PROSITE" id="PS50110">
    <property type="entry name" value="RESPONSE_REGULATORY"/>
    <property type="match status" value="1"/>
</dbReference>
<dbReference type="InterPro" id="IPR009057">
    <property type="entry name" value="Homeodomain-like_sf"/>
</dbReference>
<dbReference type="SUPFAM" id="SSF52172">
    <property type="entry name" value="CheY-like"/>
    <property type="match status" value="1"/>
</dbReference>